<accession>A0A5J4SSW7</accession>
<reference evidence="1" key="1">
    <citation type="submission" date="2019-03" db="EMBL/GenBank/DDBJ databases">
        <title>Single cell metagenomics reveals metabolic interactions within the superorganism composed of flagellate Streblomastix strix and complex community of Bacteroidetes bacteria on its surface.</title>
        <authorList>
            <person name="Treitli S.C."/>
            <person name="Kolisko M."/>
            <person name="Husnik F."/>
            <person name="Keeling P."/>
            <person name="Hampl V."/>
        </authorList>
    </citation>
    <scope>NUCLEOTIDE SEQUENCE</scope>
    <source>
        <strain evidence="1">STM</strain>
    </source>
</reference>
<sequence>MKAIRLHASTLQLPSKWEDLSFNDTLYTIGILHLLLKKEIPPEIARMQMLLRYTRYRPSLLLLLREAITKNREEREIIHFNLLRLSEQLTFAFEVKEQQIIPHLTFATNPLPCVVLNHKKDRGKKFELDITAKTDLTAREFIDCFDLMSLYNSIQTETDKQSCINQLCCILYPRLPDYKQNLVCGHHKHMQLLSPARKLCILYWFVGVVQFYATHPVYELLFKKHTGTDDDPDDKIHIGMNEIALFLRKEGYGSPDTMNLNDFFDAQIKSLKDFIATAMAAGVKIEQIAGKTGLSLSTIYKLS</sequence>
<protein>
    <submittedName>
        <fullName evidence="1">Uncharacterized protein</fullName>
    </submittedName>
</protein>
<organism evidence="1">
    <name type="scientific">termite gut metagenome</name>
    <dbReference type="NCBI Taxonomy" id="433724"/>
    <lineage>
        <taxon>unclassified sequences</taxon>
        <taxon>metagenomes</taxon>
        <taxon>organismal metagenomes</taxon>
    </lineage>
</organism>
<evidence type="ECO:0000313" key="1">
    <source>
        <dbReference type="EMBL" id="KAA6348501.1"/>
    </source>
</evidence>
<proteinExistence type="predicted"/>
<name>A0A5J4SSW7_9ZZZZ</name>
<comment type="caution">
    <text evidence="1">The sequence shown here is derived from an EMBL/GenBank/DDBJ whole genome shotgun (WGS) entry which is preliminary data.</text>
</comment>
<dbReference type="AlphaFoldDB" id="A0A5J4SSW7"/>
<dbReference type="EMBL" id="SNRY01000067">
    <property type="protein sequence ID" value="KAA6348501.1"/>
    <property type="molecule type" value="Genomic_DNA"/>
</dbReference>
<gene>
    <name evidence="1" type="ORF">EZS27_004101</name>
</gene>